<evidence type="ECO:0000313" key="1">
    <source>
        <dbReference type="EMBL" id="KMS79081.1"/>
    </source>
</evidence>
<keyword evidence="2" id="KW-1185">Reference proteome</keyword>
<gene>
    <name evidence="1" type="ORF">ACH49_13570</name>
</gene>
<dbReference type="EMBL" id="LFEH01000040">
    <property type="protein sequence ID" value="KMS79081.1"/>
    <property type="molecule type" value="Genomic_DNA"/>
</dbReference>
<accession>A0ABR5HZ97</accession>
<evidence type="ECO:0000313" key="2">
    <source>
        <dbReference type="Proteomes" id="UP000037274"/>
    </source>
</evidence>
<proteinExistence type="predicted"/>
<name>A0ABR5HZ97_STRLW</name>
<protein>
    <submittedName>
        <fullName evidence="1">Uncharacterized protein</fullName>
    </submittedName>
</protein>
<organism evidence="1 2">
    <name type="scientific">Streptomyces leeuwenhoekii</name>
    <dbReference type="NCBI Taxonomy" id="1437453"/>
    <lineage>
        <taxon>Bacteria</taxon>
        <taxon>Bacillati</taxon>
        <taxon>Actinomycetota</taxon>
        <taxon>Actinomycetes</taxon>
        <taxon>Kitasatosporales</taxon>
        <taxon>Streptomycetaceae</taxon>
        <taxon>Streptomyces</taxon>
    </lineage>
</organism>
<dbReference type="Proteomes" id="UP000037274">
    <property type="component" value="Unassembled WGS sequence"/>
</dbReference>
<sequence>MGREDLVIRHAIPYAGPARCGHCPLQVCGGILPDPDCPDHGARREPAMEWHEADGPRCQELRAPSSRYRCDRGHLLPADFRPPATDPDNWVDECRCKPAP</sequence>
<reference evidence="1 2" key="1">
    <citation type="submission" date="2015-06" db="EMBL/GenBank/DDBJ databases">
        <title>Draft genome sequence of Streptomyces leeuwenhoekii C58, which produces the novel lasso peptide, chaxapeptin.</title>
        <authorList>
            <person name="Yi Y."/>
            <person name="Hai D."/>
            <person name="Jaspars M."/>
            <person name="Sheng H."/>
            <person name="Rateb M.E."/>
            <person name="Bull A."/>
            <person name="Goodfellow M."/>
            <person name="Asenjo J.A."/>
            <person name="Ebel R."/>
        </authorList>
    </citation>
    <scope>NUCLEOTIDE SEQUENCE [LARGE SCALE GENOMIC DNA]</scope>
    <source>
        <strain evidence="1 2">C58</strain>
    </source>
</reference>
<comment type="caution">
    <text evidence="1">The sequence shown here is derived from an EMBL/GenBank/DDBJ whole genome shotgun (WGS) entry which is preliminary data.</text>
</comment>